<gene>
    <name evidence="3" type="ORF">DB32_007995</name>
</gene>
<dbReference type="KEGG" id="samy:DB32_007995"/>
<keyword evidence="1" id="KW-0812">Transmembrane</keyword>
<proteinExistence type="predicted"/>
<dbReference type="STRING" id="927083.DB32_007995"/>
<name>A0A0F6W9K6_9BACT</name>
<protein>
    <recommendedName>
        <fullName evidence="5">PEGA domain-containing protein</fullName>
    </recommendedName>
</protein>
<feature type="transmembrane region" description="Helical" evidence="1">
    <location>
        <begin position="269"/>
        <end position="294"/>
    </location>
</feature>
<sequence length="317" mass="33347">MPRLTITLLLALAAAWAPSRLAAQPLPECDGDDPRGARVALTEGTALLQDAIAEARRRGARVRVIAESALARFDRQCALGDPAALAERGAALMLMGEPLRSAQSYDAFLRVHPLSSLDGRRRRRIEANLQPGEAIVELDRGSARLVVDGLDFGPLPRSTAVRLPPGAHRFEAHDAEGDVLASASATLVVGEAPALVRLVSPRVEVEPDATPDFSAWYVASAALGAASLATGIGFVFAVDERQRAYDEVCTLGLPATGCEAVLVERDAALGASIAGFVLAGLSIAALVTIVVIDLEHDDRPIAIRWGGTSLALEGTFR</sequence>
<keyword evidence="4" id="KW-1185">Reference proteome</keyword>
<evidence type="ECO:0000313" key="4">
    <source>
        <dbReference type="Proteomes" id="UP000034883"/>
    </source>
</evidence>
<dbReference type="EMBL" id="CP011125">
    <property type="protein sequence ID" value="AKF10846.1"/>
    <property type="molecule type" value="Genomic_DNA"/>
</dbReference>
<accession>A0A0F6W9K6</accession>
<evidence type="ECO:0000256" key="2">
    <source>
        <dbReference type="SAM" id="SignalP"/>
    </source>
</evidence>
<evidence type="ECO:0000256" key="1">
    <source>
        <dbReference type="SAM" id="Phobius"/>
    </source>
</evidence>
<reference evidence="3 4" key="1">
    <citation type="submission" date="2015-03" db="EMBL/GenBank/DDBJ databases">
        <title>Genome assembly of Sandaracinus amylolyticus DSM 53668.</title>
        <authorList>
            <person name="Sharma G."/>
            <person name="Subramanian S."/>
        </authorList>
    </citation>
    <scope>NUCLEOTIDE SEQUENCE [LARGE SCALE GENOMIC DNA]</scope>
    <source>
        <strain evidence="3 4">DSM 53668</strain>
    </source>
</reference>
<dbReference type="RefSeq" id="WP_157070090.1">
    <property type="nucleotide sequence ID" value="NZ_CP011125.1"/>
</dbReference>
<dbReference type="AlphaFoldDB" id="A0A0F6W9K6"/>
<keyword evidence="1" id="KW-0472">Membrane</keyword>
<dbReference type="Proteomes" id="UP000034883">
    <property type="component" value="Chromosome"/>
</dbReference>
<feature type="chain" id="PRO_5002511888" description="PEGA domain-containing protein" evidence="2">
    <location>
        <begin position="23"/>
        <end position="317"/>
    </location>
</feature>
<feature type="transmembrane region" description="Helical" evidence="1">
    <location>
        <begin position="215"/>
        <end position="237"/>
    </location>
</feature>
<evidence type="ECO:0008006" key="5">
    <source>
        <dbReference type="Google" id="ProtNLM"/>
    </source>
</evidence>
<feature type="signal peptide" evidence="2">
    <location>
        <begin position="1"/>
        <end position="22"/>
    </location>
</feature>
<organism evidence="3 4">
    <name type="scientific">Sandaracinus amylolyticus</name>
    <dbReference type="NCBI Taxonomy" id="927083"/>
    <lineage>
        <taxon>Bacteria</taxon>
        <taxon>Pseudomonadati</taxon>
        <taxon>Myxococcota</taxon>
        <taxon>Polyangia</taxon>
        <taxon>Polyangiales</taxon>
        <taxon>Sandaracinaceae</taxon>
        <taxon>Sandaracinus</taxon>
    </lineage>
</organism>
<evidence type="ECO:0000313" key="3">
    <source>
        <dbReference type="EMBL" id="AKF10846.1"/>
    </source>
</evidence>
<keyword evidence="1" id="KW-1133">Transmembrane helix</keyword>
<keyword evidence="2" id="KW-0732">Signal</keyword>